<evidence type="ECO:0000313" key="6">
    <source>
        <dbReference type="Proteomes" id="UP000189835"/>
    </source>
</evidence>
<dbReference type="AlphaFoldDB" id="A0A1V4BZN2"/>
<dbReference type="SUPFAM" id="SSF88946">
    <property type="entry name" value="Sigma2 domain of RNA polymerase sigma factors"/>
    <property type="match status" value="1"/>
</dbReference>
<dbReference type="PANTHER" id="PTHR30385">
    <property type="entry name" value="SIGMA FACTOR F FLAGELLAR"/>
    <property type="match status" value="1"/>
</dbReference>
<dbReference type="Proteomes" id="UP000189835">
    <property type="component" value="Unassembled WGS sequence"/>
</dbReference>
<dbReference type="EMBL" id="MVGR01000001">
    <property type="protein sequence ID" value="OPF20293.1"/>
    <property type="molecule type" value="Genomic_DNA"/>
</dbReference>
<keyword evidence="2" id="KW-0731">Sigma factor</keyword>
<proteinExistence type="predicted"/>
<name>A0A1V4BZN2_MICAE</name>
<reference evidence="5 6" key="1">
    <citation type="submission" date="2017-02" db="EMBL/GenBank/DDBJ databases">
        <title>Genome sequence of Microcystis aeruginosa KW.</title>
        <authorList>
            <person name="Oh H.-M."/>
            <person name="Ahn C.-Y."/>
            <person name="Jeong H."/>
            <person name="Srivastava A."/>
            <person name="Lee H.-G."/>
            <person name="Kang S.-R."/>
        </authorList>
    </citation>
    <scope>NUCLEOTIDE SEQUENCE [LARGE SCALE GENOMIC DNA]</scope>
    <source>
        <strain evidence="5 6">KW</strain>
    </source>
</reference>
<protein>
    <submittedName>
        <fullName evidence="5">RNA polymerase subunit sigma-70</fullName>
    </submittedName>
</protein>
<dbReference type="RefSeq" id="WP_079205644.1">
    <property type="nucleotide sequence ID" value="NZ_MVGR01000001.1"/>
</dbReference>
<gene>
    <name evidence="5" type="ORF">B1L04_02530</name>
</gene>
<dbReference type="GO" id="GO:0016987">
    <property type="term" value="F:sigma factor activity"/>
    <property type="evidence" value="ECO:0007669"/>
    <property type="project" value="UniProtKB-KW"/>
</dbReference>
<dbReference type="GO" id="GO:0006352">
    <property type="term" value="P:DNA-templated transcription initiation"/>
    <property type="evidence" value="ECO:0007669"/>
    <property type="project" value="InterPro"/>
</dbReference>
<evidence type="ECO:0000313" key="5">
    <source>
        <dbReference type="EMBL" id="OPF20293.1"/>
    </source>
</evidence>
<sequence length="415" mass="48594">MKKRETLLEKFCCFLVLQQNRTEWNCDRRLRRNMESYGPIDPNVDSEEYWSLFFHQQYQNHGSKNHLFRGHLYAYLQEPCYWAAAEIYQKYQAKLDYQIEDYFNEGILGFEAILADFKPLFSTRFDNFATQRIKYRLIDRIRQISQAFGHNTWSLLLNSTGARLSQALLARGLVGETLENYLLAWDYYKEIYAQAKIKTDGKIQEPSPEIWQKIAAAYNSDSHSTIKINSATITRWLKDAGQAIFDYLFPQGKTISLQQPLGGEESSTREEMIEDTLHNNPWQQLEAAENFRESQQNHQKILAWLRAEISQICQQPQQAKLHPQIQLILEMTYGSGLGQVAIAAKITEITTVVIKQYQVSRELDKVYRHLAKKFLPWASENLHISFQSHDREVISKAIEPWLTYYYQTSATTQED</sequence>
<evidence type="ECO:0000256" key="2">
    <source>
        <dbReference type="ARBA" id="ARBA00023082"/>
    </source>
</evidence>
<accession>A0A1V4BZN2</accession>
<keyword evidence="1" id="KW-0805">Transcription regulation</keyword>
<keyword evidence="3" id="KW-0238">DNA-binding</keyword>
<evidence type="ECO:0000256" key="3">
    <source>
        <dbReference type="ARBA" id="ARBA00023125"/>
    </source>
</evidence>
<dbReference type="GO" id="GO:0003677">
    <property type="term" value="F:DNA binding"/>
    <property type="evidence" value="ECO:0007669"/>
    <property type="project" value="UniProtKB-KW"/>
</dbReference>
<dbReference type="InterPro" id="IPR013325">
    <property type="entry name" value="RNA_pol_sigma_r2"/>
</dbReference>
<evidence type="ECO:0000256" key="1">
    <source>
        <dbReference type="ARBA" id="ARBA00023015"/>
    </source>
</evidence>
<evidence type="ECO:0000256" key="4">
    <source>
        <dbReference type="ARBA" id="ARBA00023163"/>
    </source>
</evidence>
<dbReference type="PANTHER" id="PTHR30385:SF7">
    <property type="entry name" value="RNA POLYMERASE SIGMA FACTOR FLIA"/>
    <property type="match status" value="1"/>
</dbReference>
<organism evidence="5 6">
    <name type="scientific">Microcystis aeruginosa KW</name>
    <dbReference type="NCBI Taxonomy" id="1960155"/>
    <lineage>
        <taxon>Bacteria</taxon>
        <taxon>Bacillati</taxon>
        <taxon>Cyanobacteriota</taxon>
        <taxon>Cyanophyceae</taxon>
        <taxon>Oscillatoriophycideae</taxon>
        <taxon>Chroococcales</taxon>
        <taxon>Microcystaceae</taxon>
        <taxon>Microcystis</taxon>
    </lineage>
</organism>
<keyword evidence="4" id="KW-0804">Transcription</keyword>
<comment type="caution">
    <text evidence="5">The sequence shown here is derived from an EMBL/GenBank/DDBJ whole genome shotgun (WGS) entry which is preliminary data.</text>
</comment>